<evidence type="ECO:0000259" key="4">
    <source>
        <dbReference type="PROSITE" id="PS01124"/>
    </source>
</evidence>
<keyword evidence="2" id="KW-0238">DNA-binding</keyword>
<dbReference type="Pfam" id="PF12833">
    <property type="entry name" value="HTH_18"/>
    <property type="match status" value="1"/>
</dbReference>
<evidence type="ECO:0000256" key="2">
    <source>
        <dbReference type="ARBA" id="ARBA00023125"/>
    </source>
</evidence>
<dbReference type="Proteomes" id="UP000019151">
    <property type="component" value="Plasmid 2"/>
</dbReference>
<dbReference type="eggNOG" id="COG2207">
    <property type="taxonomic scope" value="Bacteria"/>
</dbReference>
<dbReference type="InParanoid" id="W0RUU3"/>
<keyword evidence="5" id="KW-0614">Plasmid</keyword>
<protein>
    <submittedName>
        <fullName evidence="5">Helix-turn-helix, AraC domain-containing protein</fullName>
    </submittedName>
</protein>
<dbReference type="InterPro" id="IPR009057">
    <property type="entry name" value="Homeodomain-like_sf"/>
</dbReference>
<dbReference type="SUPFAM" id="SSF46689">
    <property type="entry name" value="Homeodomain-like"/>
    <property type="match status" value="2"/>
</dbReference>
<dbReference type="InterPro" id="IPR011051">
    <property type="entry name" value="RmlC_Cupin_sf"/>
</dbReference>
<reference evidence="5 6" key="1">
    <citation type="journal article" date="2014" name="Genome Announc.">
        <title>Genome Sequence and Methylome of Soil Bacterium Gemmatirosa kalamazoonensis KBS708T, a Member of the Rarely Cultivated Gemmatimonadetes Phylum.</title>
        <authorList>
            <person name="Debruyn J.M."/>
            <person name="Radosevich M."/>
            <person name="Wommack K.E."/>
            <person name="Polson S.W."/>
            <person name="Hauser L.J."/>
            <person name="Fawaz M.N."/>
            <person name="Korlach J."/>
            <person name="Tsai Y.C."/>
        </authorList>
    </citation>
    <scope>NUCLEOTIDE SEQUENCE [LARGE SCALE GENOMIC DNA]</scope>
    <source>
        <strain evidence="5 6">KBS708</strain>
        <plasmid evidence="6">Plasmid 2</plasmid>
    </source>
</reference>
<dbReference type="PANTHER" id="PTHR46796">
    <property type="entry name" value="HTH-TYPE TRANSCRIPTIONAL ACTIVATOR RHAS-RELATED"/>
    <property type="match status" value="1"/>
</dbReference>
<keyword evidence="6" id="KW-1185">Reference proteome</keyword>
<dbReference type="Gene3D" id="2.60.120.10">
    <property type="entry name" value="Jelly Rolls"/>
    <property type="match status" value="1"/>
</dbReference>
<dbReference type="HOGENOM" id="CLU_000445_88_16_0"/>
<dbReference type="SMART" id="SM00342">
    <property type="entry name" value="HTH_ARAC"/>
    <property type="match status" value="1"/>
</dbReference>
<feature type="domain" description="HTH araC/xylS-type" evidence="4">
    <location>
        <begin position="173"/>
        <end position="271"/>
    </location>
</feature>
<keyword evidence="1" id="KW-0805">Transcription regulation</keyword>
<dbReference type="GO" id="GO:0043565">
    <property type="term" value="F:sequence-specific DNA binding"/>
    <property type="evidence" value="ECO:0007669"/>
    <property type="project" value="InterPro"/>
</dbReference>
<sequence>MDGDPATTDGLAARRVQRAVTRAGLHVFEAVYEPHSRLPDHEHASPFFSYVLRGAYAERAGGATRDCRRGAVIFHRDHESHANVVGPRGTASLNVELALDAWRELTDDVSPARRIAGRVLTDDVEWHAFAVWREFHRDDDGSALGMDEAVALLCDAVRDRRARGTFEPHRRLDACAEYLAGRLTGAVRLADVARIAGVHPMHLTRLFRRRFGCSMGEFVRRRRVAWACDQLVSGEGTISSVAARAGFSDHAHFTRTFRRLTGCSPRWYRERVRF</sequence>
<geneLocation type="plasmid" evidence="5 6">
    <name>2</name>
</geneLocation>
<dbReference type="KEGG" id="gba:J421_5818"/>
<dbReference type="PRINTS" id="PR00032">
    <property type="entry name" value="HTHARAC"/>
</dbReference>
<dbReference type="SUPFAM" id="SSF51182">
    <property type="entry name" value="RmlC-like cupins"/>
    <property type="match status" value="1"/>
</dbReference>
<dbReference type="AlphaFoldDB" id="W0RUU3"/>
<accession>W0RUU3</accession>
<evidence type="ECO:0000256" key="3">
    <source>
        <dbReference type="ARBA" id="ARBA00023163"/>
    </source>
</evidence>
<dbReference type="OrthoDB" id="8737373at2"/>
<dbReference type="RefSeq" id="WP_025414656.1">
    <property type="nucleotide sequence ID" value="NZ_CP007130.1"/>
</dbReference>
<organism evidence="5 6">
    <name type="scientific">Gemmatirosa kalamazoonensis</name>
    <dbReference type="NCBI Taxonomy" id="861299"/>
    <lineage>
        <taxon>Bacteria</taxon>
        <taxon>Pseudomonadati</taxon>
        <taxon>Gemmatimonadota</taxon>
        <taxon>Gemmatimonadia</taxon>
        <taxon>Gemmatimonadales</taxon>
        <taxon>Gemmatimonadaceae</taxon>
        <taxon>Gemmatirosa</taxon>
    </lineage>
</organism>
<gene>
    <name evidence="5" type="ORF">J421_5818</name>
</gene>
<dbReference type="EMBL" id="CP007130">
    <property type="protein sequence ID" value="AHG93353.1"/>
    <property type="molecule type" value="Genomic_DNA"/>
</dbReference>
<dbReference type="InterPro" id="IPR020449">
    <property type="entry name" value="Tscrpt_reg_AraC-type_HTH"/>
</dbReference>
<dbReference type="Gene3D" id="1.10.10.60">
    <property type="entry name" value="Homeodomain-like"/>
    <property type="match status" value="1"/>
</dbReference>
<proteinExistence type="predicted"/>
<dbReference type="GO" id="GO:0003700">
    <property type="term" value="F:DNA-binding transcription factor activity"/>
    <property type="evidence" value="ECO:0007669"/>
    <property type="project" value="InterPro"/>
</dbReference>
<dbReference type="PROSITE" id="PS00041">
    <property type="entry name" value="HTH_ARAC_FAMILY_1"/>
    <property type="match status" value="1"/>
</dbReference>
<evidence type="ECO:0000313" key="6">
    <source>
        <dbReference type="Proteomes" id="UP000019151"/>
    </source>
</evidence>
<dbReference type="InterPro" id="IPR050204">
    <property type="entry name" value="AraC_XylS_family_regulators"/>
</dbReference>
<evidence type="ECO:0000256" key="1">
    <source>
        <dbReference type="ARBA" id="ARBA00023015"/>
    </source>
</evidence>
<dbReference type="InterPro" id="IPR018060">
    <property type="entry name" value="HTH_AraC"/>
</dbReference>
<evidence type="ECO:0000313" key="5">
    <source>
        <dbReference type="EMBL" id="AHG93353.1"/>
    </source>
</evidence>
<name>W0RUU3_9BACT</name>
<keyword evidence="3" id="KW-0804">Transcription</keyword>
<dbReference type="PROSITE" id="PS01124">
    <property type="entry name" value="HTH_ARAC_FAMILY_2"/>
    <property type="match status" value="1"/>
</dbReference>
<dbReference type="InterPro" id="IPR018062">
    <property type="entry name" value="HTH_AraC-typ_CS"/>
</dbReference>
<dbReference type="InterPro" id="IPR014710">
    <property type="entry name" value="RmlC-like_jellyroll"/>
</dbReference>